<accession>A0AAJ6L161</accession>
<dbReference type="AlphaFoldDB" id="A0AAJ6L161"/>
<dbReference type="SUPFAM" id="SSF47789">
    <property type="entry name" value="C-terminal domain of RNA polymerase alpha subunit"/>
    <property type="match status" value="1"/>
</dbReference>
<dbReference type="Proteomes" id="UP001235874">
    <property type="component" value="Chromosome"/>
</dbReference>
<sequence length="65" mass="6893">MAEGTDLPSSLGKPALRALEGAGYTKLEQFTKISESEVKELHGMGPKALSTLKSSLKAKGLSFQK</sequence>
<dbReference type="Gene3D" id="1.10.150.20">
    <property type="entry name" value="5' to 3' exonuclease, C-terminal subdomain"/>
    <property type="match status" value="1"/>
</dbReference>
<dbReference type="KEGG" id="mprn:Q3V37_18470"/>
<evidence type="ECO:0000313" key="2">
    <source>
        <dbReference type="Proteomes" id="UP001235874"/>
    </source>
</evidence>
<keyword evidence="1" id="KW-0238">DNA-binding</keyword>
<proteinExistence type="predicted"/>
<gene>
    <name evidence="1" type="ORF">Q3V37_18470</name>
</gene>
<evidence type="ECO:0000313" key="1">
    <source>
        <dbReference type="EMBL" id="WLS43391.1"/>
    </source>
</evidence>
<protein>
    <submittedName>
        <fullName evidence="1">DNA-binding protein</fullName>
    </submittedName>
</protein>
<reference evidence="1 2" key="1">
    <citation type="submission" date="2023-07" db="EMBL/GenBank/DDBJ databases">
        <title>Micromonospora profundi TRM 95458 converts glycerol to a new osmotic compound.</title>
        <authorList>
            <person name="Lu D."/>
        </authorList>
    </citation>
    <scope>NUCLEOTIDE SEQUENCE [LARGE SCALE GENOMIC DNA]</scope>
    <source>
        <strain evidence="1 2">TRM95458</strain>
    </source>
</reference>
<dbReference type="GO" id="GO:0003677">
    <property type="term" value="F:DNA binding"/>
    <property type="evidence" value="ECO:0007669"/>
    <property type="project" value="UniProtKB-KW"/>
</dbReference>
<name>A0AAJ6L161_9ACTN</name>
<organism evidence="1 2">
    <name type="scientific">Micromonospora profundi</name>
    <dbReference type="NCBI Taxonomy" id="1420889"/>
    <lineage>
        <taxon>Bacteria</taxon>
        <taxon>Bacillati</taxon>
        <taxon>Actinomycetota</taxon>
        <taxon>Actinomycetes</taxon>
        <taxon>Micromonosporales</taxon>
        <taxon>Micromonosporaceae</taxon>
        <taxon>Micromonospora</taxon>
    </lineage>
</organism>
<keyword evidence="2" id="KW-1185">Reference proteome</keyword>
<dbReference type="EMBL" id="CP130472">
    <property type="protein sequence ID" value="WLS43391.1"/>
    <property type="molecule type" value="Genomic_DNA"/>
</dbReference>
<dbReference type="RefSeq" id="WP_306270831.1">
    <property type="nucleotide sequence ID" value="NZ_CP130472.1"/>
</dbReference>